<keyword evidence="1" id="KW-0732">Signal</keyword>
<name>A0A927U956_9FIRM</name>
<keyword evidence="2" id="KW-1133">Transmembrane helix</keyword>
<gene>
    <name evidence="5" type="ORF">E7272_10790</name>
</gene>
<accession>A0A927U956</accession>
<keyword evidence="2" id="KW-0812">Transmembrane</keyword>
<organism evidence="5 6">
    <name type="scientific">Pseudobutyrivibrio ruminis</name>
    <dbReference type="NCBI Taxonomy" id="46206"/>
    <lineage>
        <taxon>Bacteria</taxon>
        <taxon>Bacillati</taxon>
        <taxon>Bacillota</taxon>
        <taxon>Clostridia</taxon>
        <taxon>Lachnospirales</taxon>
        <taxon>Lachnospiraceae</taxon>
        <taxon>Pseudobutyrivibrio</taxon>
    </lineage>
</organism>
<feature type="domain" description="Zinc-ribbon" evidence="4">
    <location>
        <begin position="6"/>
        <end position="27"/>
    </location>
</feature>
<feature type="transmembrane region" description="Helical" evidence="2">
    <location>
        <begin position="36"/>
        <end position="53"/>
    </location>
</feature>
<evidence type="ECO:0000259" key="3">
    <source>
        <dbReference type="Pfam" id="PF11611"/>
    </source>
</evidence>
<evidence type="ECO:0000313" key="5">
    <source>
        <dbReference type="EMBL" id="MBE5920315.1"/>
    </source>
</evidence>
<comment type="caution">
    <text evidence="5">The sequence shown here is derived from an EMBL/GenBank/DDBJ whole genome shotgun (WGS) entry which is preliminary data.</text>
</comment>
<proteinExistence type="predicted"/>
<dbReference type="Pfam" id="PF13240">
    <property type="entry name" value="Zn_Ribbon_1"/>
    <property type="match status" value="1"/>
</dbReference>
<dbReference type="InterPro" id="IPR026870">
    <property type="entry name" value="Zinc_ribbon_dom"/>
</dbReference>
<evidence type="ECO:0000313" key="6">
    <source>
        <dbReference type="Proteomes" id="UP000766246"/>
    </source>
</evidence>
<dbReference type="Proteomes" id="UP000766246">
    <property type="component" value="Unassembled WGS sequence"/>
</dbReference>
<dbReference type="InterPro" id="IPR029051">
    <property type="entry name" value="DUF4352"/>
</dbReference>
<evidence type="ECO:0000259" key="4">
    <source>
        <dbReference type="Pfam" id="PF13240"/>
    </source>
</evidence>
<dbReference type="Pfam" id="PF11611">
    <property type="entry name" value="DUF4352"/>
    <property type="match status" value="1"/>
</dbReference>
<dbReference type="AlphaFoldDB" id="A0A927U956"/>
<evidence type="ECO:0000256" key="1">
    <source>
        <dbReference type="ARBA" id="ARBA00022729"/>
    </source>
</evidence>
<reference evidence="5" key="1">
    <citation type="submission" date="2019-04" db="EMBL/GenBank/DDBJ databases">
        <title>Evolution of Biomass-Degrading Anaerobic Consortia Revealed by Metagenomics.</title>
        <authorList>
            <person name="Peng X."/>
        </authorList>
    </citation>
    <scope>NUCLEOTIDE SEQUENCE</scope>
    <source>
        <strain evidence="5">SIG311</strain>
    </source>
</reference>
<dbReference type="InterPro" id="IPR029050">
    <property type="entry name" value="Immunoprotect_excell_Ig-like"/>
</dbReference>
<evidence type="ECO:0000256" key="2">
    <source>
        <dbReference type="SAM" id="Phobius"/>
    </source>
</evidence>
<keyword evidence="2" id="KW-0472">Membrane</keyword>
<dbReference type="EMBL" id="SVER01000029">
    <property type="protein sequence ID" value="MBE5920315.1"/>
    <property type="molecule type" value="Genomic_DNA"/>
</dbReference>
<sequence length="228" mass="24762">MAKIVKCKTCGAEIAANAKVCPSCGAKNNKPIFKQWWFWVIVLILLIGIGGGASKNDTPSKVDDVDVAKESTVDTETKQEEVTEEQTIFTIGDTVDYNGIQVKLSSAILSNGDGQFVVPDEGKQFLCLIIDINNTSSSDIAVSSMASFEAYCDEYSLMQDIIGLQAPEVDGLNQLDGNVAAGKRMNGKICYQVPSDFKTFELNYSPSFWGNKNVTFVINSDDVDRSGL</sequence>
<protein>
    <submittedName>
        <fullName evidence="5">DUF4352 domain-containing protein</fullName>
    </submittedName>
</protein>
<dbReference type="Gene3D" id="2.60.40.1240">
    <property type="match status" value="1"/>
</dbReference>
<feature type="domain" description="DUF4352" evidence="3">
    <location>
        <begin position="90"/>
        <end position="213"/>
    </location>
</feature>